<feature type="compositionally biased region" description="Polar residues" evidence="1">
    <location>
        <begin position="182"/>
        <end position="197"/>
    </location>
</feature>
<evidence type="ECO:0000256" key="1">
    <source>
        <dbReference type="SAM" id="MobiDB-lite"/>
    </source>
</evidence>
<feature type="compositionally biased region" description="Polar residues" evidence="1">
    <location>
        <begin position="965"/>
        <end position="974"/>
    </location>
</feature>
<organism evidence="2 3">
    <name type="scientific">Tuber borchii</name>
    <name type="common">White truffle</name>
    <dbReference type="NCBI Taxonomy" id="42251"/>
    <lineage>
        <taxon>Eukaryota</taxon>
        <taxon>Fungi</taxon>
        <taxon>Dikarya</taxon>
        <taxon>Ascomycota</taxon>
        <taxon>Pezizomycotina</taxon>
        <taxon>Pezizomycetes</taxon>
        <taxon>Pezizales</taxon>
        <taxon>Tuberaceae</taxon>
        <taxon>Tuber</taxon>
    </lineage>
</organism>
<evidence type="ECO:0000313" key="2">
    <source>
        <dbReference type="EMBL" id="PUU84443.1"/>
    </source>
</evidence>
<dbReference type="Proteomes" id="UP000244722">
    <property type="component" value="Unassembled WGS sequence"/>
</dbReference>
<feature type="region of interest" description="Disordered" evidence="1">
    <location>
        <begin position="1564"/>
        <end position="1583"/>
    </location>
</feature>
<protein>
    <submittedName>
        <fullName evidence="2">Uncharacterized protein</fullName>
    </submittedName>
</protein>
<dbReference type="OrthoDB" id="5370537at2759"/>
<feature type="compositionally biased region" description="Basic and acidic residues" evidence="1">
    <location>
        <begin position="1567"/>
        <end position="1578"/>
    </location>
</feature>
<sequence>MVEVPVASPTEETAKIRAQSVLKEQENLIADILQEITLKYQNKTPPELPAQANQPLQGIKTLWSENSIRARGQLATPTSKTDEMWTALSPKASPQERVPVLSGLASTQLWEISNSSEVHVEPDDMDNVSAAISDDLDVDALDAETANTSLSTEPTTGLWKPSSGLLSDENLAEEFTRLWPSANMQVSKDQTNPSRSTKPPPLAPANLCSASLWALPTKVPHRQGLWTAPKKITGLWPQEKRARKPSLSNLWPSASPLPAAGNSAIPSHPLSRPSESIVSFECTGLWKIIPEESIAPSLWPVPTGRKGLWPEGETERPACIGSLWTAPPAQFDITRRTNVKFAMKNHGERAMYKRTAIDTTVKVTGSMWTPQKGKPAKPSGWLLKRQGIEASPTKYTEYVTNPPTSNLPEFVQEEPVDIAPVESAMWTKIPTTVTSQTSSSLWRYQAETFQSANRIPQARVNDSNSLRKARRSIHYSLASAKGSLWGKELADKLHPQLWARSPKVNGLWSGKGSAATLTEIDTPLQNAGALWTQHGKYAKPVFGDLSLVSSRSKRQLSTRPLVSVHGILWIASISSVTNHKKRDDIRGLWNSRRGVDQEISEAPPPVAFAQEEESPASPIRAYKHNLLWQPGDGPTQPAQSPIPPVTLSKSNKRHDSPLFLALPPATGSMWTAPASKSNPCPPRLWTPSSVTLRGLWSFNSKTPSLAVLARKSDPLWSKHNTPNPIFSTLATESRRTFPARPDVTVSMAGPLWTSSPVETQQPRLWKPLKKTDEKLWTAEGTTSPLSQTVGLKAEGTPLWSKENGIIAPIFSDLSLNSLRSKRSISTKNLPVVEEGLWTKQINLLQVSRATAGLWGAIEELPKVEVAPKRVPMLWNKEGIMAPIFAHLPIDSARSKKDTSSIALPVFTEPMWKKEVSLRAKPGLWRPTPKPTGLWDATAKTKTLAQMSLEKKTKGSPLWKKEGARRTTNAMPTRTSTAVRLPDKTALPKAVGGLWKPKVTVKPAPQLWARRKSMKVEKQPVGVLLWARETALRTTEATPERTKVSFTPSDSPLPKVSGNLWQKETPGGPKGLWKPPVRTVSSAVLQPSTPLWSRKKASRRTAAVPERFTLAPKKVSLVQTDPPRASGALWKPKAQPAPNGLWAKPAVITTKPIAICTVLWTAASASRTTSAAPARSTVPKRVIEEPLPMVSGNMWQKETPEKPKGLWKREVETVGAFRKTLNTPLWSREDAARTTTAIPERAPFVPKPVSIKPLEPAIGDLWQSELAEKEAVTLWKQKPVTPKVGVWNAEGTTSSLAEIKRELAAKDILWQRRSILAARGVNEDIFNNRSSVIQKLMKDPIHLDTTQSHLWKPTEGSTDDDETSWMITNTPPTGTLSCTSTLSDISEISPTSAVGAYEPRVRTHSKNSSISSTSGLWQPLSNCSPSKKMGLWSNDENSVSFVNLTGDTRTERTPLPMQREKPLETFDSSHNLWQPEILCDSKTIRSNSDASEYCTGDSVSEFSDDSFYSAMGAHSEHGGEENAPSNVFVGQFRRDNYIIHSPASEQKLAEDSPFASRLRIPSLRRKLRPAEERKGRNTDVSEGQIPGAEVAEKVVAPSVGYLWSKEIV</sequence>
<comment type="caution">
    <text evidence="2">The sequence shown here is derived from an EMBL/GenBank/DDBJ whole genome shotgun (WGS) entry which is preliminary data.</text>
</comment>
<gene>
    <name evidence="2" type="ORF">B9Z19DRAFT_1037483</name>
</gene>
<dbReference type="STRING" id="42251.A0A2T7A9P2"/>
<feature type="compositionally biased region" description="Basic and acidic residues" evidence="1">
    <location>
        <begin position="949"/>
        <end position="964"/>
    </location>
</feature>
<accession>A0A2T7A9P2</accession>
<dbReference type="EMBL" id="NESQ01000001">
    <property type="protein sequence ID" value="PUU84443.1"/>
    <property type="molecule type" value="Genomic_DNA"/>
</dbReference>
<proteinExistence type="predicted"/>
<feature type="region of interest" description="Disordered" evidence="1">
    <location>
        <begin position="949"/>
        <end position="974"/>
    </location>
</feature>
<keyword evidence="3" id="KW-1185">Reference proteome</keyword>
<feature type="region of interest" description="Disordered" evidence="1">
    <location>
        <begin position="182"/>
        <end position="203"/>
    </location>
</feature>
<name>A0A2T7A9P2_TUBBO</name>
<evidence type="ECO:0000313" key="3">
    <source>
        <dbReference type="Proteomes" id="UP000244722"/>
    </source>
</evidence>
<feature type="region of interest" description="Disordered" evidence="1">
    <location>
        <begin position="1035"/>
        <end position="1059"/>
    </location>
</feature>
<reference evidence="2 3" key="1">
    <citation type="submission" date="2017-04" db="EMBL/GenBank/DDBJ databases">
        <title>Draft genome sequence of Tuber borchii Vittad., a whitish edible truffle.</title>
        <authorList>
            <consortium name="DOE Joint Genome Institute"/>
            <person name="Murat C."/>
            <person name="Kuo A."/>
            <person name="Barry K.W."/>
            <person name="Clum A."/>
            <person name="Dockter R.B."/>
            <person name="Fauchery L."/>
            <person name="Iotti M."/>
            <person name="Kohler A."/>
            <person name="Labutti K."/>
            <person name="Lindquist E.A."/>
            <person name="Lipzen A."/>
            <person name="Ohm R.A."/>
            <person name="Wang M."/>
            <person name="Grigoriev I.V."/>
            <person name="Zambonelli A."/>
            <person name="Martin F.M."/>
        </authorList>
    </citation>
    <scope>NUCLEOTIDE SEQUENCE [LARGE SCALE GENOMIC DNA]</scope>
    <source>
        <strain evidence="2 3">Tbo3840</strain>
    </source>
</reference>